<dbReference type="RefSeq" id="WP_057819574.1">
    <property type="nucleotide sequence ID" value="NZ_AZEC01000004.1"/>
</dbReference>
<dbReference type="Gene3D" id="1.10.1740.10">
    <property type="match status" value="1"/>
</dbReference>
<dbReference type="AlphaFoldDB" id="A0A0R1MZJ8"/>
<keyword evidence="3" id="KW-1185">Reference proteome</keyword>
<dbReference type="InterPro" id="IPR013325">
    <property type="entry name" value="RNA_pol_sigma_r2"/>
</dbReference>
<dbReference type="Proteomes" id="UP000051330">
    <property type="component" value="Unassembled WGS sequence"/>
</dbReference>
<feature type="domain" description="RNA polymerase sigma-70 region 2" evidence="1">
    <location>
        <begin position="22"/>
        <end position="88"/>
    </location>
</feature>
<organism evidence="2 3">
    <name type="scientific">Schleiferilactobacillus perolens DSM 12744</name>
    <dbReference type="NCBI Taxonomy" id="1423792"/>
    <lineage>
        <taxon>Bacteria</taxon>
        <taxon>Bacillati</taxon>
        <taxon>Bacillota</taxon>
        <taxon>Bacilli</taxon>
        <taxon>Lactobacillales</taxon>
        <taxon>Lactobacillaceae</taxon>
        <taxon>Schleiferilactobacillus</taxon>
    </lineage>
</organism>
<evidence type="ECO:0000259" key="1">
    <source>
        <dbReference type="Pfam" id="PF04542"/>
    </source>
</evidence>
<sequence length="192" mass="22131">MTTEQQLIAAAAANDSEALEALFNQYLPLINKVIRRFYIRHYELEDWYQEARLCCFQTCQHFDASRDSKFGAFFKLCWQNYATGLVRRHLAAKRIGETQNISLEESVSGGFMPSQAMMDTTTLDMYLCQLPGLFETLTPPEKAAWQRMVSGDHLSEGLTEYQFRRARTSCRKKFAGLLDTNLFSDQWRCGGH</sequence>
<dbReference type="OrthoDB" id="1767844at2"/>
<comment type="caution">
    <text evidence="2">The sequence shown here is derived from an EMBL/GenBank/DDBJ whole genome shotgun (WGS) entry which is preliminary data.</text>
</comment>
<dbReference type="STRING" id="1423792.FD09_GL002355"/>
<evidence type="ECO:0000313" key="2">
    <source>
        <dbReference type="EMBL" id="KRL13519.1"/>
    </source>
</evidence>
<dbReference type="PATRIC" id="fig|1423792.3.peg.2393"/>
<dbReference type="SUPFAM" id="SSF88946">
    <property type="entry name" value="Sigma2 domain of RNA polymerase sigma factors"/>
    <property type="match status" value="1"/>
</dbReference>
<dbReference type="GO" id="GO:0003700">
    <property type="term" value="F:DNA-binding transcription factor activity"/>
    <property type="evidence" value="ECO:0007669"/>
    <property type="project" value="InterPro"/>
</dbReference>
<proteinExistence type="predicted"/>
<dbReference type="InterPro" id="IPR007627">
    <property type="entry name" value="RNA_pol_sigma70_r2"/>
</dbReference>
<accession>A0A0R1MZJ8</accession>
<name>A0A0R1MZJ8_9LACO</name>
<reference evidence="2 3" key="1">
    <citation type="journal article" date="2015" name="Genome Announc.">
        <title>Expanding the biotechnology potential of lactobacilli through comparative genomics of 213 strains and associated genera.</title>
        <authorList>
            <person name="Sun Z."/>
            <person name="Harris H.M."/>
            <person name="McCann A."/>
            <person name="Guo C."/>
            <person name="Argimon S."/>
            <person name="Zhang W."/>
            <person name="Yang X."/>
            <person name="Jeffery I.B."/>
            <person name="Cooney J.C."/>
            <person name="Kagawa T.F."/>
            <person name="Liu W."/>
            <person name="Song Y."/>
            <person name="Salvetti E."/>
            <person name="Wrobel A."/>
            <person name="Rasinkangas P."/>
            <person name="Parkhill J."/>
            <person name="Rea M.C."/>
            <person name="O'Sullivan O."/>
            <person name="Ritari J."/>
            <person name="Douillard F.P."/>
            <person name="Paul Ross R."/>
            <person name="Yang R."/>
            <person name="Briner A.E."/>
            <person name="Felis G.E."/>
            <person name="de Vos W.M."/>
            <person name="Barrangou R."/>
            <person name="Klaenhammer T.R."/>
            <person name="Caufield P.W."/>
            <person name="Cui Y."/>
            <person name="Zhang H."/>
            <person name="O'Toole P.W."/>
        </authorList>
    </citation>
    <scope>NUCLEOTIDE SEQUENCE [LARGE SCALE GENOMIC DNA]</scope>
    <source>
        <strain evidence="2 3">DSM 12744</strain>
    </source>
</reference>
<protein>
    <recommendedName>
        <fullName evidence="1">RNA polymerase sigma-70 region 2 domain-containing protein</fullName>
    </recommendedName>
</protein>
<dbReference type="GO" id="GO:0006352">
    <property type="term" value="P:DNA-templated transcription initiation"/>
    <property type="evidence" value="ECO:0007669"/>
    <property type="project" value="InterPro"/>
</dbReference>
<gene>
    <name evidence="2" type="ORF">FD09_GL002355</name>
</gene>
<dbReference type="Pfam" id="PF04542">
    <property type="entry name" value="Sigma70_r2"/>
    <property type="match status" value="1"/>
</dbReference>
<evidence type="ECO:0000313" key="3">
    <source>
        <dbReference type="Proteomes" id="UP000051330"/>
    </source>
</evidence>
<dbReference type="EMBL" id="AZEC01000004">
    <property type="protein sequence ID" value="KRL13519.1"/>
    <property type="molecule type" value="Genomic_DNA"/>
</dbReference>